<feature type="region of interest" description="Disordered" evidence="1">
    <location>
        <begin position="1"/>
        <end position="26"/>
    </location>
</feature>
<evidence type="ECO:0000313" key="3">
    <source>
        <dbReference type="Proteomes" id="UP001457282"/>
    </source>
</evidence>
<organism evidence="2 3">
    <name type="scientific">Rubus argutus</name>
    <name type="common">Southern blackberry</name>
    <dbReference type="NCBI Taxonomy" id="59490"/>
    <lineage>
        <taxon>Eukaryota</taxon>
        <taxon>Viridiplantae</taxon>
        <taxon>Streptophyta</taxon>
        <taxon>Embryophyta</taxon>
        <taxon>Tracheophyta</taxon>
        <taxon>Spermatophyta</taxon>
        <taxon>Magnoliopsida</taxon>
        <taxon>eudicotyledons</taxon>
        <taxon>Gunneridae</taxon>
        <taxon>Pentapetalae</taxon>
        <taxon>rosids</taxon>
        <taxon>fabids</taxon>
        <taxon>Rosales</taxon>
        <taxon>Rosaceae</taxon>
        <taxon>Rosoideae</taxon>
        <taxon>Rosoideae incertae sedis</taxon>
        <taxon>Rubus</taxon>
    </lineage>
</organism>
<dbReference type="Proteomes" id="UP001457282">
    <property type="component" value="Unassembled WGS sequence"/>
</dbReference>
<protein>
    <submittedName>
        <fullName evidence="2">Uncharacterized protein</fullName>
    </submittedName>
</protein>
<proteinExistence type="predicted"/>
<feature type="compositionally biased region" description="Polar residues" evidence="1">
    <location>
        <begin position="1"/>
        <end position="21"/>
    </location>
</feature>
<sequence length="112" mass="12363">MGTTSTAWRDGTGESTGSSRCSRGREEAAWRRDGFRPVRWWQVWLGVVDEDGQRARRCCAEVLGAYGCEDDVRLMLGAATMVRLDGAGLRARGRRGGSIELGLASGVRWDWV</sequence>
<gene>
    <name evidence="2" type="ORF">M0R45_035692</name>
</gene>
<accession>A0AAW1VXN0</accession>
<comment type="caution">
    <text evidence="2">The sequence shown here is derived from an EMBL/GenBank/DDBJ whole genome shotgun (WGS) entry which is preliminary data.</text>
</comment>
<dbReference type="EMBL" id="JBEDUW010000007">
    <property type="protein sequence ID" value="KAK9911802.1"/>
    <property type="molecule type" value="Genomic_DNA"/>
</dbReference>
<dbReference type="AlphaFoldDB" id="A0AAW1VXN0"/>
<name>A0AAW1VXN0_RUBAR</name>
<reference evidence="2 3" key="1">
    <citation type="journal article" date="2023" name="G3 (Bethesda)">
        <title>A chromosome-length genome assembly and annotation of blackberry (Rubus argutus, cv. 'Hillquist').</title>
        <authorList>
            <person name="Bruna T."/>
            <person name="Aryal R."/>
            <person name="Dudchenko O."/>
            <person name="Sargent D.J."/>
            <person name="Mead D."/>
            <person name="Buti M."/>
            <person name="Cavallini A."/>
            <person name="Hytonen T."/>
            <person name="Andres J."/>
            <person name="Pham M."/>
            <person name="Weisz D."/>
            <person name="Mascagni F."/>
            <person name="Usai G."/>
            <person name="Natali L."/>
            <person name="Bassil N."/>
            <person name="Fernandez G.E."/>
            <person name="Lomsadze A."/>
            <person name="Armour M."/>
            <person name="Olukolu B."/>
            <person name="Poorten T."/>
            <person name="Britton C."/>
            <person name="Davik J."/>
            <person name="Ashrafi H."/>
            <person name="Aiden E.L."/>
            <person name="Borodovsky M."/>
            <person name="Worthington M."/>
        </authorList>
    </citation>
    <scope>NUCLEOTIDE SEQUENCE [LARGE SCALE GENOMIC DNA]</scope>
    <source>
        <strain evidence="2">PI 553951</strain>
    </source>
</reference>
<evidence type="ECO:0000313" key="2">
    <source>
        <dbReference type="EMBL" id="KAK9911802.1"/>
    </source>
</evidence>
<keyword evidence="3" id="KW-1185">Reference proteome</keyword>
<evidence type="ECO:0000256" key="1">
    <source>
        <dbReference type="SAM" id="MobiDB-lite"/>
    </source>
</evidence>